<evidence type="ECO:0000313" key="5">
    <source>
        <dbReference type="EMBL" id="NSG84037.1"/>
    </source>
</evidence>
<dbReference type="EMBL" id="JAAITS010000002">
    <property type="protein sequence ID" value="NSG84037.1"/>
    <property type="molecule type" value="Genomic_DNA"/>
</dbReference>
<evidence type="ECO:0000256" key="3">
    <source>
        <dbReference type="SAM" id="SignalP"/>
    </source>
</evidence>
<sequence length="327" mass="36504">MRKISKFLAVIAISIMAVCVPAQASEITPEVTAAPTVTAVPVQPTAAPARKKGLVKEGKKYVYYDKKGNKLKNKWKTIHKNRYYFDANGKAVTGGKRIGKYIYVFNLEGKLIRPTKAKIVKVGKTSYYVDTKGHAYVGFFKLGNRLYRGDVKGRLTKNKTVSNVTFNRKGYADNDVNAKLKIELMNVISRITNPGMSKSQKLYACWCYLTSSSNFYYSGYWPDFNKKGWQREVAYNMLVSGGGDCYGFACTFAAMAREIGYNPYVVLGRVSGTRDGAADGLTSHGWVIIDGCYYDPEAQFAGWYRGVYGSSSYDINHQIKSIVRFAS</sequence>
<reference evidence="5 6" key="1">
    <citation type="journal article" date="2020" name="Cell Host Microbe">
        <title>Functional and Genomic Variation between Human-Derived Isolates of Lachnospiraceae Reveals Inter- and Intra-Species Diversity.</title>
        <authorList>
            <person name="Sorbara M.T."/>
            <person name="Littmann E.R."/>
            <person name="Fontana E."/>
            <person name="Moody T.U."/>
            <person name="Kohout C.E."/>
            <person name="Gjonbalaj M."/>
            <person name="Eaton V."/>
            <person name="Seok R."/>
            <person name="Leiner I.M."/>
            <person name="Pamer E.G."/>
        </authorList>
    </citation>
    <scope>NUCLEOTIDE SEQUENCE [LARGE SCALE GENOMIC DNA]</scope>
    <source>
        <strain evidence="5 6">MSK.17.74</strain>
    </source>
</reference>
<evidence type="ECO:0000259" key="4">
    <source>
        <dbReference type="Pfam" id="PF01841"/>
    </source>
</evidence>
<evidence type="ECO:0000256" key="1">
    <source>
        <dbReference type="ARBA" id="ARBA00022737"/>
    </source>
</evidence>
<organism evidence="5 6">
    <name type="scientific">Blautia faecis</name>
    <dbReference type="NCBI Taxonomy" id="871665"/>
    <lineage>
        <taxon>Bacteria</taxon>
        <taxon>Bacillati</taxon>
        <taxon>Bacillota</taxon>
        <taxon>Clostridia</taxon>
        <taxon>Lachnospirales</taxon>
        <taxon>Lachnospiraceae</taxon>
        <taxon>Blautia</taxon>
    </lineage>
</organism>
<feature type="domain" description="Transglutaminase-like" evidence="4">
    <location>
        <begin position="190"/>
        <end position="287"/>
    </location>
</feature>
<protein>
    <recommendedName>
        <fullName evidence="4">Transglutaminase-like domain-containing protein</fullName>
    </recommendedName>
</protein>
<feature type="repeat" description="Cell wall-binding" evidence="2">
    <location>
        <begin position="72"/>
        <end position="91"/>
    </location>
</feature>
<keyword evidence="3" id="KW-0732">Signal</keyword>
<gene>
    <name evidence="5" type="ORF">G5B17_00990</name>
</gene>
<accession>A0ABX2H1W3</accession>
<dbReference type="Gene3D" id="2.10.270.10">
    <property type="entry name" value="Cholin Binding"/>
    <property type="match status" value="1"/>
</dbReference>
<dbReference type="SUPFAM" id="SSF54001">
    <property type="entry name" value="Cysteine proteinases"/>
    <property type="match status" value="1"/>
</dbReference>
<dbReference type="SUPFAM" id="SSF69360">
    <property type="entry name" value="Cell wall binding repeat"/>
    <property type="match status" value="1"/>
</dbReference>
<dbReference type="PROSITE" id="PS51170">
    <property type="entry name" value="CW"/>
    <property type="match status" value="1"/>
</dbReference>
<evidence type="ECO:0000313" key="6">
    <source>
        <dbReference type="Proteomes" id="UP001644719"/>
    </source>
</evidence>
<comment type="caution">
    <text evidence="5">The sequence shown here is derived from an EMBL/GenBank/DDBJ whole genome shotgun (WGS) entry which is preliminary data.</text>
</comment>
<name>A0ABX2H1W3_9FIRM</name>
<dbReference type="Pfam" id="PF01841">
    <property type="entry name" value="Transglut_core"/>
    <property type="match status" value="1"/>
</dbReference>
<proteinExistence type="predicted"/>
<dbReference type="InterPro" id="IPR038765">
    <property type="entry name" value="Papain-like_cys_pep_sf"/>
</dbReference>
<keyword evidence="1" id="KW-0677">Repeat</keyword>
<evidence type="ECO:0000256" key="2">
    <source>
        <dbReference type="PROSITE-ProRule" id="PRU00591"/>
    </source>
</evidence>
<dbReference type="InterPro" id="IPR002931">
    <property type="entry name" value="Transglutaminase-like"/>
</dbReference>
<keyword evidence="6" id="KW-1185">Reference proteome</keyword>
<feature type="signal peptide" evidence="3">
    <location>
        <begin position="1"/>
        <end position="24"/>
    </location>
</feature>
<dbReference type="Proteomes" id="UP001644719">
    <property type="component" value="Unassembled WGS sequence"/>
</dbReference>
<dbReference type="InterPro" id="IPR018337">
    <property type="entry name" value="Cell_wall/Cho-bd_repeat"/>
</dbReference>
<feature type="chain" id="PRO_5045893368" description="Transglutaminase-like domain-containing protein" evidence="3">
    <location>
        <begin position="25"/>
        <end position="327"/>
    </location>
</feature>
<dbReference type="RefSeq" id="WP_173769109.1">
    <property type="nucleotide sequence ID" value="NZ_JAAIPV010000006.1"/>
</dbReference>